<proteinExistence type="predicted"/>
<evidence type="ECO:0000256" key="1">
    <source>
        <dbReference type="SAM" id="Phobius"/>
    </source>
</evidence>
<sequence length="315" mass="35828">MNQTRRLTEGAVLLAVFSVLLTGVLYLPILWLVVALFLPLPFIIYTVRYGLKSSLIFSLAAFLISFIIGNIYTLPVAISSGALGLMIGYAVKEKKGRLFLYITSTLTVTITTLLQYVLSIILLDINVIERIFTETQATMIKAIEIMEQFGQGLPQGYTEETINQTFDLARTLFPVLLVLMSFVAMYINVLVCDPILRRLNIHLPKRIPFREWRLPRNIIWYYLVVTLLSLFMPIETGTFVYNAVINVSYLLQILFVIQGLSFIYFYAYNKGITKALPIIVTVFVFLMPILLLLVVIVGIMDIGFDLRQRVNQSKS</sequence>
<organism evidence="2 3">
    <name type="scientific">Bacillus carboniphilus</name>
    <dbReference type="NCBI Taxonomy" id="86663"/>
    <lineage>
        <taxon>Bacteria</taxon>
        <taxon>Bacillati</taxon>
        <taxon>Bacillota</taxon>
        <taxon>Bacilli</taxon>
        <taxon>Bacillales</taxon>
        <taxon>Bacillaceae</taxon>
        <taxon>Bacillus</taxon>
    </lineage>
</organism>
<gene>
    <name evidence="2" type="ORF">GCM10008967_26910</name>
</gene>
<dbReference type="RefSeq" id="WP_343799862.1">
    <property type="nucleotide sequence ID" value="NZ_BAAADJ010000024.1"/>
</dbReference>
<feature type="transmembrane region" description="Helical" evidence="1">
    <location>
        <begin position="217"/>
        <end position="234"/>
    </location>
</feature>
<accession>A0ABN0WEI1</accession>
<name>A0ABN0WEI1_9BACI</name>
<dbReference type="PANTHER" id="PTHR41324:SF1">
    <property type="entry name" value="DUF2232 DOMAIN-CONTAINING PROTEIN"/>
    <property type="match status" value="1"/>
</dbReference>
<feature type="transmembrane region" description="Helical" evidence="1">
    <location>
        <begin position="49"/>
        <end position="68"/>
    </location>
</feature>
<keyword evidence="1" id="KW-1133">Transmembrane helix</keyword>
<dbReference type="Pfam" id="PF09991">
    <property type="entry name" value="DUF2232"/>
    <property type="match status" value="1"/>
</dbReference>
<dbReference type="Proteomes" id="UP001500782">
    <property type="component" value="Unassembled WGS sequence"/>
</dbReference>
<evidence type="ECO:0000313" key="3">
    <source>
        <dbReference type="Proteomes" id="UP001500782"/>
    </source>
</evidence>
<keyword evidence="1" id="KW-0812">Transmembrane</keyword>
<feature type="transmembrane region" description="Helical" evidence="1">
    <location>
        <begin position="172"/>
        <end position="196"/>
    </location>
</feature>
<feature type="transmembrane region" description="Helical" evidence="1">
    <location>
        <begin position="98"/>
        <end position="123"/>
    </location>
</feature>
<feature type="transmembrane region" description="Helical" evidence="1">
    <location>
        <begin position="278"/>
        <end position="300"/>
    </location>
</feature>
<keyword evidence="1" id="KW-0472">Membrane</keyword>
<keyword evidence="3" id="KW-1185">Reference proteome</keyword>
<dbReference type="EMBL" id="BAAADJ010000024">
    <property type="protein sequence ID" value="GAA0334726.1"/>
    <property type="molecule type" value="Genomic_DNA"/>
</dbReference>
<protein>
    <submittedName>
        <fullName evidence="2">YybS family protein</fullName>
    </submittedName>
</protein>
<comment type="caution">
    <text evidence="2">The sequence shown here is derived from an EMBL/GenBank/DDBJ whole genome shotgun (WGS) entry which is preliminary data.</text>
</comment>
<reference evidence="2 3" key="1">
    <citation type="journal article" date="2019" name="Int. J. Syst. Evol. Microbiol.">
        <title>The Global Catalogue of Microorganisms (GCM) 10K type strain sequencing project: providing services to taxonomists for standard genome sequencing and annotation.</title>
        <authorList>
            <consortium name="The Broad Institute Genomics Platform"/>
            <consortium name="The Broad Institute Genome Sequencing Center for Infectious Disease"/>
            <person name="Wu L."/>
            <person name="Ma J."/>
        </authorList>
    </citation>
    <scope>NUCLEOTIDE SEQUENCE [LARGE SCALE GENOMIC DNA]</scope>
    <source>
        <strain evidence="2 3">JCM 9731</strain>
    </source>
</reference>
<dbReference type="InterPro" id="IPR018710">
    <property type="entry name" value="DUF2232"/>
</dbReference>
<feature type="transmembrane region" description="Helical" evidence="1">
    <location>
        <begin position="12"/>
        <end position="37"/>
    </location>
</feature>
<evidence type="ECO:0000313" key="2">
    <source>
        <dbReference type="EMBL" id="GAA0334726.1"/>
    </source>
</evidence>
<dbReference type="PANTHER" id="PTHR41324">
    <property type="entry name" value="MEMBRANE PROTEIN-RELATED"/>
    <property type="match status" value="1"/>
</dbReference>
<feature type="transmembrane region" description="Helical" evidence="1">
    <location>
        <begin position="240"/>
        <end position="266"/>
    </location>
</feature>